<dbReference type="Pfam" id="PF01568">
    <property type="entry name" value="Molydop_binding"/>
    <property type="match status" value="1"/>
</dbReference>
<dbReference type="CDD" id="cd02754">
    <property type="entry name" value="MopB_Nitrate-R-NapA-like"/>
    <property type="match status" value="1"/>
</dbReference>
<dbReference type="Pfam" id="PF04879">
    <property type="entry name" value="Molybdop_Fe4S4"/>
    <property type="match status" value="1"/>
</dbReference>
<keyword evidence="5" id="KW-0500">Molybdenum</keyword>
<dbReference type="FunFam" id="3.40.228.10:FF:000002">
    <property type="entry name" value="Formate dehydrogenase subunit alpha"/>
    <property type="match status" value="1"/>
</dbReference>
<dbReference type="Pfam" id="PF00384">
    <property type="entry name" value="Molybdopterin"/>
    <property type="match status" value="1"/>
</dbReference>
<comment type="similarity">
    <text evidence="3">Belongs to the prokaryotic molybdopterin-containing oxidoreductase family. NasA/NapA/NarB subfamily.</text>
</comment>
<evidence type="ECO:0000256" key="5">
    <source>
        <dbReference type="ARBA" id="ARBA00022505"/>
    </source>
</evidence>
<keyword evidence="10" id="KW-0534">Nitrate assimilation</keyword>
<dbReference type="GO" id="GO:0046872">
    <property type="term" value="F:metal ion binding"/>
    <property type="evidence" value="ECO:0007669"/>
    <property type="project" value="UniProtKB-KW"/>
</dbReference>
<feature type="domain" description="4Fe-4S Mo/W bis-MGD-type" evidence="12">
    <location>
        <begin position="26"/>
        <end position="82"/>
    </location>
</feature>
<dbReference type="CDD" id="cd02791">
    <property type="entry name" value="MopB_CT_Nitrate-R-NapA-like"/>
    <property type="match status" value="1"/>
</dbReference>
<dbReference type="GO" id="GO:0016020">
    <property type="term" value="C:membrane"/>
    <property type="evidence" value="ECO:0007669"/>
    <property type="project" value="TreeGrafter"/>
</dbReference>
<dbReference type="EMBL" id="RBUA01000993">
    <property type="protein sequence ID" value="RMU51669.1"/>
    <property type="molecule type" value="Genomic_DNA"/>
</dbReference>
<organism evidence="13 14">
    <name type="scientific">Pseudomonas syringae pv. avii</name>
    <dbReference type="NCBI Taxonomy" id="663959"/>
    <lineage>
        <taxon>Bacteria</taxon>
        <taxon>Pseudomonadati</taxon>
        <taxon>Pseudomonadota</taxon>
        <taxon>Gammaproteobacteria</taxon>
        <taxon>Pseudomonadales</taxon>
        <taxon>Pseudomonadaceae</taxon>
        <taxon>Pseudomonas</taxon>
        <taxon>Pseudomonas syringae</taxon>
    </lineage>
</organism>
<dbReference type="PROSITE" id="PS00490">
    <property type="entry name" value="MOLYBDOPTERIN_PROK_2"/>
    <property type="match status" value="1"/>
</dbReference>
<evidence type="ECO:0000256" key="9">
    <source>
        <dbReference type="ARBA" id="ARBA00023014"/>
    </source>
</evidence>
<dbReference type="PANTHER" id="PTHR43105">
    <property type="entry name" value="RESPIRATORY NITRATE REDUCTASE"/>
    <property type="match status" value="1"/>
</dbReference>
<feature type="region of interest" description="Disordered" evidence="11">
    <location>
        <begin position="1"/>
        <end position="23"/>
    </location>
</feature>
<dbReference type="Gene3D" id="1.10.10.1100">
    <property type="entry name" value="BFD-like [2Fe-2S]-binding domain"/>
    <property type="match status" value="1"/>
</dbReference>
<dbReference type="PANTHER" id="PTHR43105:SF9">
    <property type="entry name" value="NADPH-FE(3+) OXIDOREDUCTASE SUBUNIT ALPHA"/>
    <property type="match status" value="1"/>
</dbReference>
<dbReference type="Pfam" id="PF04324">
    <property type="entry name" value="Fer2_BFD"/>
    <property type="match status" value="1"/>
</dbReference>
<dbReference type="GO" id="GO:0043546">
    <property type="term" value="F:molybdopterin cofactor binding"/>
    <property type="evidence" value="ECO:0007669"/>
    <property type="project" value="InterPro"/>
</dbReference>
<dbReference type="GO" id="GO:0045333">
    <property type="term" value="P:cellular respiration"/>
    <property type="evidence" value="ECO:0007669"/>
    <property type="project" value="UniProtKB-ARBA"/>
</dbReference>
<dbReference type="FunFam" id="2.20.25.90:FF:000007">
    <property type="entry name" value="Assimilatory nitrate reductase"/>
    <property type="match status" value="1"/>
</dbReference>
<proteinExistence type="inferred from homology"/>
<evidence type="ECO:0000256" key="4">
    <source>
        <dbReference type="ARBA" id="ARBA00022485"/>
    </source>
</evidence>
<dbReference type="InterPro" id="IPR041854">
    <property type="entry name" value="BFD-like_2Fe2S-bd_dom_sf"/>
</dbReference>
<comment type="caution">
    <text evidence="13">The sequence shown here is derived from an EMBL/GenBank/DDBJ whole genome shotgun (WGS) entry which is preliminary data.</text>
</comment>
<evidence type="ECO:0000259" key="12">
    <source>
        <dbReference type="PROSITE" id="PS51669"/>
    </source>
</evidence>
<keyword evidence="6" id="KW-0479">Metal-binding</keyword>
<comment type="cofactor">
    <cofactor evidence="2">
        <name>[4Fe-4S] cluster</name>
        <dbReference type="ChEBI" id="CHEBI:49883"/>
    </cofactor>
</comment>
<evidence type="ECO:0000256" key="11">
    <source>
        <dbReference type="SAM" id="MobiDB-lite"/>
    </source>
</evidence>
<dbReference type="InterPro" id="IPR007419">
    <property type="entry name" value="BFD-like_2Fe2S-bd_dom"/>
</dbReference>
<reference evidence="13 14" key="1">
    <citation type="submission" date="2018-08" db="EMBL/GenBank/DDBJ databases">
        <title>Recombination of ecologically and evolutionarily significant loci maintains genetic cohesion in the Pseudomonas syringae species complex.</title>
        <authorList>
            <person name="Dillon M."/>
            <person name="Thakur S."/>
            <person name="Almeida R.N.D."/>
            <person name="Weir B.S."/>
            <person name="Guttman D.S."/>
        </authorList>
    </citation>
    <scope>NUCLEOTIDE SEQUENCE [LARGE SCALE GENOMIC DNA]</scope>
    <source>
        <strain evidence="13 14">ICMP 14479</strain>
    </source>
</reference>
<evidence type="ECO:0000256" key="2">
    <source>
        <dbReference type="ARBA" id="ARBA00001966"/>
    </source>
</evidence>
<dbReference type="Gene3D" id="2.40.40.20">
    <property type="match status" value="1"/>
</dbReference>
<dbReference type="InterPro" id="IPR027467">
    <property type="entry name" value="MopterinOxRdtase_cofactor_BS"/>
</dbReference>
<evidence type="ECO:0000313" key="14">
    <source>
        <dbReference type="Proteomes" id="UP000280395"/>
    </source>
</evidence>
<evidence type="ECO:0000313" key="13">
    <source>
        <dbReference type="EMBL" id="RMU51669.1"/>
    </source>
</evidence>
<dbReference type="InterPro" id="IPR006963">
    <property type="entry name" value="Mopterin_OxRdtase_4Fe-4S_dom"/>
</dbReference>
<evidence type="ECO:0000256" key="10">
    <source>
        <dbReference type="ARBA" id="ARBA00023063"/>
    </source>
</evidence>
<dbReference type="Gene3D" id="2.20.25.90">
    <property type="entry name" value="ADC-like domains"/>
    <property type="match status" value="1"/>
</dbReference>
<keyword evidence="8" id="KW-0408">Iron</keyword>
<dbReference type="GO" id="GO:1990204">
    <property type="term" value="C:oxidoreductase complex"/>
    <property type="evidence" value="ECO:0007669"/>
    <property type="project" value="UniProtKB-ARBA"/>
</dbReference>
<dbReference type="Gene3D" id="3.40.228.10">
    <property type="entry name" value="Dimethylsulfoxide Reductase, domain 2"/>
    <property type="match status" value="1"/>
</dbReference>
<dbReference type="InterPro" id="IPR041957">
    <property type="entry name" value="CT_Nitrate-R-NapA-like"/>
</dbReference>
<dbReference type="PROSITE" id="PS51669">
    <property type="entry name" value="4FE4S_MOW_BIS_MGD"/>
    <property type="match status" value="1"/>
</dbReference>
<gene>
    <name evidence="13" type="ORF">ALP29_04766</name>
</gene>
<dbReference type="InterPro" id="IPR006657">
    <property type="entry name" value="MoPterin_dinucl-bd_dom"/>
</dbReference>
<name>A0A3M5V0T1_PSESX</name>
<dbReference type="InterPro" id="IPR006656">
    <property type="entry name" value="Mopterin_OxRdtase"/>
</dbReference>
<dbReference type="SMART" id="SM00926">
    <property type="entry name" value="Molybdop_Fe4S4"/>
    <property type="match status" value="1"/>
</dbReference>
<sequence length="925" mass="100539">MRPPSSGPGRKRPGDAGPAGRGLMNRQTTASTCCYCGVGCGVLIEHDGEQILGVQGDPSHPANFGKLCSKGASLHLTGDVSARALYPQLRLGKALARTRTDWDTALEHAANVFAETIAEHGPDSVAFYISGQLLTEDYYSFNKLARALVGTNNIDSNSRLCMSSAVVGYKRSLGADAPPCSYEDLENSDCVMIVGSNMAYAHPVLFRRLEQAKAQRPQMKVLVIDPRRTDTCDLADLHLAILPGTDVALFHGILHLLLWEDWVDRAFIQAHTDGLAELKRLVHDYTPQMVTQLCGISVEQLRLCAQWVGTSSSFLSLWCMGLNQSTAGSAKNSALINLHLATGTIGRPGCGPFSLTGQPNAMGGRETGSLSNLLPGHREAANPEHRAEVAAYWGVEQLPATTGLTAIELFEQVQAGKIKALWIACTNPAQSLPDQNAVRAALAACPFVVLQEAFRTTETAAYADLLLPAASWGEKDGTVTNSERRISHVRRAINPPGEARADWAITVDFAQRLERRLRPGLPSLFAFEHAAQLFDEFKPLTQGRDLDMSGISHALLDQLGPQQWPFPEGAQAGTSRLYTDGIFPTDTGRAQFVAEPYRAAKEQRDARFPLTLITGRLRDQWHGMSRTGTAAQLFGHVSEALLSLHPDELRRHRFKEGDLVSLKSRRGSVIVAVGSDDSVRPGQAFLPMHWGDRFLKGGVNTLTQPAFDPLSKQPELKHSGVRLEAVQLPWQLFALIEGDVQQHFEALRPLCETFAYVSLSLAGRERPALLVRAAHTEAPDLQLLTRIDHLLGLNDGPVMAYDDPRRSIGKRVKIEKGRITALRLAGETLARHWLQSLWLEGRADEQLRRWLLAPLSAPPGGTTASNKIVCNCKNVSENAVCAGIGSGLDLDGLKQALGCGTQCGSCVPEIKRLLASNPQPIAISV</sequence>
<evidence type="ECO:0000256" key="3">
    <source>
        <dbReference type="ARBA" id="ARBA00008747"/>
    </source>
</evidence>
<dbReference type="GO" id="GO:0016491">
    <property type="term" value="F:oxidoreductase activity"/>
    <property type="evidence" value="ECO:0007669"/>
    <property type="project" value="UniProtKB-KW"/>
</dbReference>
<dbReference type="PROSITE" id="PS00551">
    <property type="entry name" value="MOLYBDOPTERIN_PROK_1"/>
    <property type="match status" value="1"/>
</dbReference>
<dbReference type="Gene3D" id="3.40.50.740">
    <property type="match status" value="1"/>
</dbReference>
<evidence type="ECO:0000256" key="1">
    <source>
        <dbReference type="ARBA" id="ARBA00001942"/>
    </source>
</evidence>
<dbReference type="InterPro" id="IPR050123">
    <property type="entry name" value="Prok_molybdopt-oxidoreductase"/>
</dbReference>
<keyword evidence="9" id="KW-0411">Iron-sulfur</keyword>
<dbReference type="AlphaFoldDB" id="A0A3M5V0T1"/>
<comment type="cofactor">
    <cofactor evidence="1">
        <name>Mo-bis(molybdopterin guanine dinucleotide)</name>
        <dbReference type="ChEBI" id="CHEBI:60539"/>
    </cofactor>
</comment>
<evidence type="ECO:0000256" key="7">
    <source>
        <dbReference type="ARBA" id="ARBA00023002"/>
    </source>
</evidence>
<evidence type="ECO:0000256" key="6">
    <source>
        <dbReference type="ARBA" id="ARBA00022723"/>
    </source>
</evidence>
<dbReference type="Proteomes" id="UP000280395">
    <property type="component" value="Unassembled WGS sequence"/>
</dbReference>
<keyword evidence="7" id="KW-0560">Oxidoreductase</keyword>
<protein>
    <recommendedName>
        <fullName evidence="12">4Fe-4S Mo/W bis-MGD-type domain-containing protein</fullName>
    </recommendedName>
</protein>
<dbReference type="InterPro" id="IPR006655">
    <property type="entry name" value="Mopterin_OxRdtase_prok_CS"/>
</dbReference>
<keyword evidence="4" id="KW-0004">4Fe-4S</keyword>
<dbReference type="GO" id="GO:0051539">
    <property type="term" value="F:4 iron, 4 sulfur cluster binding"/>
    <property type="evidence" value="ECO:0007669"/>
    <property type="project" value="UniProtKB-KW"/>
</dbReference>
<dbReference type="GO" id="GO:0042128">
    <property type="term" value="P:nitrate assimilation"/>
    <property type="evidence" value="ECO:0007669"/>
    <property type="project" value="UniProtKB-KW"/>
</dbReference>
<evidence type="ECO:0000256" key="8">
    <source>
        <dbReference type="ARBA" id="ARBA00023004"/>
    </source>
</evidence>
<dbReference type="InterPro" id="IPR009010">
    <property type="entry name" value="Asp_de-COase-like_dom_sf"/>
</dbReference>
<dbReference type="SUPFAM" id="SSF53706">
    <property type="entry name" value="Formate dehydrogenase/DMSO reductase, domains 1-3"/>
    <property type="match status" value="1"/>
</dbReference>
<dbReference type="SUPFAM" id="SSF50692">
    <property type="entry name" value="ADC-like"/>
    <property type="match status" value="1"/>
</dbReference>
<accession>A0A3M5V0T1</accession>